<dbReference type="CDD" id="cd03801">
    <property type="entry name" value="GT4_PimA-like"/>
    <property type="match status" value="1"/>
</dbReference>
<dbReference type="Gene3D" id="3.40.50.2000">
    <property type="entry name" value="Glycogen Phosphorylase B"/>
    <property type="match status" value="2"/>
</dbReference>
<proteinExistence type="predicted"/>
<dbReference type="AlphaFoldDB" id="A0A1G9SRW7"/>
<accession>A0A1G9SRW7</accession>
<evidence type="ECO:0000313" key="4">
    <source>
        <dbReference type="Proteomes" id="UP000187651"/>
    </source>
</evidence>
<organism evidence="3 4">
    <name type="scientific">Lachnospira pectinoschiza</name>
    <dbReference type="NCBI Taxonomy" id="28052"/>
    <lineage>
        <taxon>Bacteria</taxon>
        <taxon>Bacillati</taxon>
        <taxon>Bacillota</taxon>
        <taxon>Clostridia</taxon>
        <taxon>Lachnospirales</taxon>
        <taxon>Lachnospiraceae</taxon>
        <taxon>Lachnospira</taxon>
    </lineage>
</organism>
<dbReference type="EMBL" id="FNHZ01000001">
    <property type="protein sequence ID" value="SDM38114.1"/>
    <property type="molecule type" value="Genomic_DNA"/>
</dbReference>
<keyword evidence="1 3" id="KW-0808">Transferase</keyword>
<dbReference type="Proteomes" id="UP000187651">
    <property type="component" value="Unassembled WGS sequence"/>
</dbReference>
<keyword evidence="4" id="KW-1185">Reference proteome</keyword>
<sequence>MKKIALVVQRYGKEVNGGAEQHARFLVEHLRETNKYEIEVLTTKAIDYLTWEDEYKDNIEEINGITVRRFSVKHPRNLRRFGWISTLTDIGIKTKLVENLWLKSQGPYSKDLIDYIDKNKDNYDLFIFMTYLYYPTVVGMPKVASKSILIPTAHDEPTIYMNMYKNVFRKPAAIFYNTVSEKEFVEKTFSNADVLNNNGFGGVGVEINKDLEDKISRSTIVKDQNLQDYILYVGRIDTHKGCDKLFEYYKHYIEHSKSNLQLVLVGKPAMDIPKDPNVRYLGFLSEEDKFAVMKEAKLLIVPSEFESLSMVLLESLYLGVPVLVNAKCEVLKQHCLRGDVGKFYYDYQDFEGNLNKLLSNSSLRTQLGINGQKYVDKFYSWDTIIDKLDMMIEKVIDNNKLEEK</sequence>
<feature type="domain" description="Glycosyl transferase family 1" evidence="2">
    <location>
        <begin position="227"/>
        <end position="373"/>
    </location>
</feature>
<dbReference type="SUPFAM" id="SSF53756">
    <property type="entry name" value="UDP-Glycosyltransferase/glycogen phosphorylase"/>
    <property type="match status" value="1"/>
</dbReference>
<evidence type="ECO:0000256" key="1">
    <source>
        <dbReference type="ARBA" id="ARBA00022679"/>
    </source>
</evidence>
<dbReference type="Pfam" id="PF00534">
    <property type="entry name" value="Glycos_transf_1"/>
    <property type="match status" value="1"/>
</dbReference>
<dbReference type="InterPro" id="IPR001296">
    <property type="entry name" value="Glyco_trans_1"/>
</dbReference>
<dbReference type="GO" id="GO:0016757">
    <property type="term" value="F:glycosyltransferase activity"/>
    <property type="evidence" value="ECO:0007669"/>
    <property type="project" value="InterPro"/>
</dbReference>
<dbReference type="RefSeq" id="WP_074520399.1">
    <property type="nucleotide sequence ID" value="NZ_FNHZ01000001.1"/>
</dbReference>
<protein>
    <submittedName>
        <fullName evidence="3">Glycosyltransferase involved in cell wall bisynthesis</fullName>
    </submittedName>
</protein>
<gene>
    <name evidence="3" type="ORF">SAMN05216544_0065</name>
</gene>
<dbReference type="PANTHER" id="PTHR46401:SF2">
    <property type="entry name" value="GLYCOSYLTRANSFERASE WBBK-RELATED"/>
    <property type="match status" value="1"/>
</dbReference>
<dbReference type="PANTHER" id="PTHR46401">
    <property type="entry name" value="GLYCOSYLTRANSFERASE WBBK-RELATED"/>
    <property type="match status" value="1"/>
</dbReference>
<name>A0A1G9SRW7_9FIRM</name>
<evidence type="ECO:0000313" key="3">
    <source>
        <dbReference type="EMBL" id="SDM38114.1"/>
    </source>
</evidence>
<reference evidence="4" key="1">
    <citation type="submission" date="2016-10" db="EMBL/GenBank/DDBJ databases">
        <authorList>
            <person name="Varghese N."/>
            <person name="Submissions S."/>
        </authorList>
    </citation>
    <scope>NUCLEOTIDE SEQUENCE [LARGE SCALE GENOMIC DNA]</scope>
    <source>
        <strain evidence="4">M83</strain>
    </source>
</reference>
<dbReference type="OrthoDB" id="502646at2"/>
<evidence type="ECO:0000259" key="2">
    <source>
        <dbReference type="Pfam" id="PF00534"/>
    </source>
</evidence>